<dbReference type="Proteomes" id="UP000501926">
    <property type="component" value="Chromosome"/>
</dbReference>
<gene>
    <name evidence="1" type="ORF">KsCSTR_38040</name>
</gene>
<proteinExistence type="predicted"/>
<reference evidence="1 2" key="1">
    <citation type="submission" date="2020-02" db="EMBL/GenBank/DDBJ databases">
        <title>Newly sequenced genome of strain CSTR1 showed variability in Candidatus Kuenenia stuttgartiensis genomes.</title>
        <authorList>
            <person name="Ding C."/>
            <person name="Adrian L."/>
        </authorList>
    </citation>
    <scope>NUCLEOTIDE SEQUENCE [LARGE SCALE GENOMIC DNA]</scope>
    <source>
        <strain evidence="1 2">CSTR1</strain>
    </source>
</reference>
<evidence type="ECO:0000313" key="1">
    <source>
        <dbReference type="EMBL" id="QII13183.1"/>
    </source>
</evidence>
<evidence type="ECO:0000313" key="2">
    <source>
        <dbReference type="Proteomes" id="UP000501926"/>
    </source>
</evidence>
<dbReference type="AlphaFoldDB" id="A0A6G7GV38"/>
<name>A0A6G7GV38_KUEST</name>
<dbReference type="EMBL" id="CP049055">
    <property type="protein sequence ID" value="QII13183.1"/>
    <property type="molecule type" value="Genomic_DNA"/>
</dbReference>
<protein>
    <submittedName>
        <fullName evidence="1">Uncharacterized protein</fullName>
    </submittedName>
</protein>
<organism evidence="1 2">
    <name type="scientific">Kuenenia stuttgartiensis</name>
    <dbReference type="NCBI Taxonomy" id="174633"/>
    <lineage>
        <taxon>Bacteria</taxon>
        <taxon>Pseudomonadati</taxon>
        <taxon>Planctomycetota</taxon>
        <taxon>Candidatus Brocadiia</taxon>
        <taxon>Candidatus Brocadiales</taxon>
        <taxon>Candidatus Brocadiaceae</taxon>
        <taxon>Candidatus Kuenenia</taxon>
    </lineage>
</organism>
<sequence length="21" mass="2540">MISIVQGLCKTRELREMQKLY</sequence>
<accession>A0A6G7GV38</accession>